<reference evidence="2 3" key="1">
    <citation type="submission" date="2018-11" db="EMBL/GenBank/DDBJ databases">
        <authorList>
            <person name="Kleinhagauer T."/>
            <person name="Glaeser S.P."/>
            <person name="Spergser J."/>
            <person name="Ruckert C."/>
            <person name="Kaempfer P."/>
            <person name="Busse H.-J."/>
        </authorList>
    </citation>
    <scope>NUCLEOTIDE SEQUENCE [LARGE SCALE GENOMIC DNA]</scope>
    <source>
        <strain evidence="2 3">200CH</strain>
    </source>
</reference>
<proteinExistence type="predicted"/>
<dbReference type="KEGG" id="ccho:CCHOA_05675"/>
<dbReference type="Pfam" id="PF02353">
    <property type="entry name" value="CMAS"/>
    <property type="match status" value="1"/>
</dbReference>
<evidence type="ECO:0000313" key="2">
    <source>
        <dbReference type="EMBL" id="AZA13535.1"/>
    </source>
</evidence>
<accession>A0A3G6J611</accession>
<dbReference type="Gene3D" id="3.40.50.150">
    <property type="entry name" value="Vaccinia Virus protein VP39"/>
    <property type="match status" value="1"/>
</dbReference>
<dbReference type="PANTHER" id="PTHR43667:SF2">
    <property type="entry name" value="FATTY ACID C-METHYL TRANSFERASE"/>
    <property type="match status" value="1"/>
</dbReference>
<feature type="region of interest" description="Disordered" evidence="1">
    <location>
        <begin position="127"/>
        <end position="153"/>
    </location>
</feature>
<sequence length="532" mass="56918">MVDRQIPAHVRHLDPLQWPALVTVPATPRIAAAARREESKFADLCDLAAIALVTAPPVVSDPVSPVGSATAVSVAQYLRLAGQNTVAAEVSNPGESLEHSVDWSTGDGIAERHAGSRRGQSWFHRLRRSPKPRPATPTNSVKALLSGKQPTNERGEPVELFPLTVHVAYEELFYRLADAGWVGLGEAYAAGEFYVDNVAEFLARLIALQYAPGKGSKVAKAPAGSWDGAELPVAVAAACSGGGGMVAPIYSSGVPTTVRAPLPTARRRAGQARFIDRTTITAPVAVEADDVRFASRRGAQALARLAGVHPGSDVLDWPAIAPTMAQVLLDLGATVDAITADPLMADWLERAVGTAHLSGRFQVITADEPYPSNQGRYDHLISVGRLERLSTGEQRTMAQTMAKLLSPSGTAAIQAQVVTDTFSSTAQQAQRLLHYYLYPNSSPLTVGGLVDTIESVTDLRTRAITHIGSHLETTAAIYRSNLLAQADMLAAHGIDEVTRRMMDYVLALQQALAALEMLDVVQLQLTHQRQPR</sequence>
<dbReference type="PANTHER" id="PTHR43667">
    <property type="entry name" value="CYCLOPROPANE-FATTY-ACYL-PHOSPHOLIPID SYNTHASE"/>
    <property type="match status" value="1"/>
</dbReference>
<dbReference type="AlphaFoldDB" id="A0A3G6J611"/>
<gene>
    <name evidence="2" type="ORF">CCHOA_05675</name>
</gene>
<protein>
    <submittedName>
        <fullName evidence="2">Cyclopropane fatty acyl phospholipid synthase</fullName>
    </submittedName>
</protein>
<dbReference type="EMBL" id="CP033896">
    <property type="protein sequence ID" value="AZA13535.1"/>
    <property type="molecule type" value="Genomic_DNA"/>
</dbReference>
<keyword evidence="3" id="KW-1185">Reference proteome</keyword>
<name>A0A3G6J611_9CORY</name>
<dbReference type="SUPFAM" id="SSF53335">
    <property type="entry name" value="S-adenosyl-L-methionine-dependent methyltransferases"/>
    <property type="match status" value="1"/>
</dbReference>
<evidence type="ECO:0000256" key="1">
    <source>
        <dbReference type="SAM" id="MobiDB-lite"/>
    </source>
</evidence>
<organism evidence="2 3">
    <name type="scientific">Corynebacterium choanae</name>
    <dbReference type="NCBI Taxonomy" id="1862358"/>
    <lineage>
        <taxon>Bacteria</taxon>
        <taxon>Bacillati</taxon>
        <taxon>Actinomycetota</taxon>
        <taxon>Actinomycetes</taxon>
        <taxon>Mycobacteriales</taxon>
        <taxon>Corynebacteriaceae</taxon>
        <taxon>Corynebacterium</taxon>
    </lineage>
</organism>
<dbReference type="InterPro" id="IPR050723">
    <property type="entry name" value="CFA/CMAS"/>
</dbReference>
<evidence type="ECO:0000313" key="3">
    <source>
        <dbReference type="Proteomes" id="UP000269019"/>
    </source>
</evidence>
<dbReference type="InterPro" id="IPR029063">
    <property type="entry name" value="SAM-dependent_MTases_sf"/>
</dbReference>
<dbReference type="RefSeq" id="WP_164472395.1">
    <property type="nucleotide sequence ID" value="NZ_CP033896.1"/>
</dbReference>
<dbReference type="Proteomes" id="UP000269019">
    <property type="component" value="Chromosome"/>
</dbReference>